<dbReference type="AlphaFoldDB" id="A0A915HPR0"/>
<dbReference type="WBParaSite" id="nRc.2.0.1.t03450-RA">
    <property type="protein sequence ID" value="nRc.2.0.1.t03450-RA"/>
    <property type="gene ID" value="nRc.2.0.1.g03450"/>
</dbReference>
<name>A0A915HPR0_ROMCU</name>
<proteinExistence type="predicted"/>
<evidence type="ECO:0000313" key="3">
    <source>
        <dbReference type="WBParaSite" id="nRc.2.0.1.t03450-RA"/>
    </source>
</evidence>
<feature type="region of interest" description="Disordered" evidence="1">
    <location>
        <begin position="46"/>
        <end position="68"/>
    </location>
</feature>
<protein>
    <submittedName>
        <fullName evidence="3">Uncharacterized protein</fullName>
    </submittedName>
</protein>
<accession>A0A915HPR0</accession>
<dbReference type="Proteomes" id="UP000887565">
    <property type="component" value="Unplaced"/>
</dbReference>
<keyword evidence="2" id="KW-1185">Reference proteome</keyword>
<evidence type="ECO:0000313" key="2">
    <source>
        <dbReference type="Proteomes" id="UP000887565"/>
    </source>
</evidence>
<sequence length="301" mass="34725">MLYSNNKAVRVHVESTIDATGRRTHYYASRSIEVIALETRYSTASPPHKQFKTLGPADTRKKRSVESTRPMQNAAIYRITGDDVESTPFRTETYTQGLGRQAGSSHHRLTLENGTRSQTFGIHVYVRLVHHSTEPVSYIPSLYFLVNSCQEPVLMPHSFRDHFPQMKLTINARSIKFSPCNKEKQGIIMQQSALKKLHPVETYESQHRSPFLAHPRTNILLETRPDYDKNLSKFIVTKRLTKDQHEENQNCIQIRRLTYLSLAKMKKQRLHSNNMDKNCIESKPLTKKTLHPKILGLYAPN</sequence>
<organism evidence="2 3">
    <name type="scientific">Romanomermis culicivorax</name>
    <name type="common">Nematode worm</name>
    <dbReference type="NCBI Taxonomy" id="13658"/>
    <lineage>
        <taxon>Eukaryota</taxon>
        <taxon>Metazoa</taxon>
        <taxon>Ecdysozoa</taxon>
        <taxon>Nematoda</taxon>
        <taxon>Enoplea</taxon>
        <taxon>Dorylaimia</taxon>
        <taxon>Mermithida</taxon>
        <taxon>Mermithoidea</taxon>
        <taxon>Mermithidae</taxon>
        <taxon>Romanomermis</taxon>
    </lineage>
</organism>
<evidence type="ECO:0000256" key="1">
    <source>
        <dbReference type="SAM" id="MobiDB-lite"/>
    </source>
</evidence>
<reference evidence="3" key="1">
    <citation type="submission" date="2022-11" db="UniProtKB">
        <authorList>
            <consortium name="WormBaseParasite"/>
        </authorList>
    </citation>
    <scope>IDENTIFICATION</scope>
</reference>